<dbReference type="Pfam" id="PF04504">
    <property type="entry name" value="GeBP-like_DBD"/>
    <property type="match status" value="1"/>
</dbReference>
<dbReference type="EMBL" id="JXTB01000719">
    <property type="protein sequence ID" value="PON33556.1"/>
    <property type="molecule type" value="Genomic_DNA"/>
</dbReference>
<feature type="domain" description="Glabrous enhancer-binding protein-like DBD" evidence="3">
    <location>
        <begin position="42"/>
        <end position="134"/>
    </location>
</feature>
<dbReference type="Proteomes" id="UP000237105">
    <property type="component" value="Unassembled WGS sequence"/>
</dbReference>
<dbReference type="InterPro" id="IPR053932">
    <property type="entry name" value="GeBP-like_DBD"/>
</dbReference>
<evidence type="ECO:0000259" key="3">
    <source>
        <dbReference type="Pfam" id="PF04504"/>
    </source>
</evidence>
<comment type="caution">
    <text evidence="4">The sequence shown here is derived from an EMBL/GenBank/DDBJ whole genome shotgun (WGS) entry which is preliminary data.</text>
</comment>
<dbReference type="GO" id="GO:0006355">
    <property type="term" value="P:regulation of DNA-templated transcription"/>
    <property type="evidence" value="ECO:0007669"/>
    <property type="project" value="InterPro"/>
</dbReference>
<sequence length="230" mass="26219">MEDPYNSIVPDSVDEYEPNPKKSKFSADEKMKRVADASSSSQRLLGEEDEILVLQGLTEFYEKNGNNSTISEFCNVMASSLGENVSQKQLNHIVCCMKRKFEDKEMKICDDDESPAFASLHDQKVYELSKMIWGNRITTTTTTTTTTDVAAAAADSDANNEDRLGMLFYDYYSRHGLNLDLFEESKGIYLAKRWVKFKVSECKYLIQRSKFEAKMQNVKLQAYKKESVGP</sequence>
<name>A0A2P5AAJ9_PARAD</name>
<dbReference type="GO" id="GO:0005634">
    <property type="term" value="C:nucleus"/>
    <property type="evidence" value="ECO:0007669"/>
    <property type="project" value="TreeGrafter"/>
</dbReference>
<gene>
    <name evidence="4" type="ORF">PanWU01x14_351750</name>
</gene>
<evidence type="ECO:0000313" key="5">
    <source>
        <dbReference type="Proteomes" id="UP000237105"/>
    </source>
</evidence>
<feature type="compositionally biased region" description="Basic and acidic residues" evidence="2">
    <location>
        <begin position="25"/>
        <end position="35"/>
    </location>
</feature>
<dbReference type="AlphaFoldDB" id="A0A2P5AAJ9"/>
<dbReference type="OrthoDB" id="914287at2759"/>
<evidence type="ECO:0000256" key="2">
    <source>
        <dbReference type="SAM" id="MobiDB-lite"/>
    </source>
</evidence>
<dbReference type="STRING" id="3476.A0A2P5AAJ9"/>
<organism evidence="4 5">
    <name type="scientific">Parasponia andersonii</name>
    <name type="common">Sponia andersonii</name>
    <dbReference type="NCBI Taxonomy" id="3476"/>
    <lineage>
        <taxon>Eukaryota</taxon>
        <taxon>Viridiplantae</taxon>
        <taxon>Streptophyta</taxon>
        <taxon>Embryophyta</taxon>
        <taxon>Tracheophyta</taxon>
        <taxon>Spermatophyta</taxon>
        <taxon>Magnoliopsida</taxon>
        <taxon>eudicotyledons</taxon>
        <taxon>Gunneridae</taxon>
        <taxon>Pentapetalae</taxon>
        <taxon>rosids</taxon>
        <taxon>fabids</taxon>
        <taxon>Rosales</taxon>
        <taxon>Cannabaceae</taxon>
        <taxon>Parasponia</taxon>
    </lineage>
</organism>
<keyword evidence="5" id="KW-1185">Reference proteome</keyword>
<protein>
    <recommendedName>
        <fullName evidence="3">Glabrous enhancer-binding protein-like DBD domain-containing protein</fullName>
    </recommendedName>
</protein>
<proteinExistence type="inferred from homology"/>
<evidence type="ECO:0000313" key="4">
    <source>
        <dbReference type="EMBL" id="PON33556.1"/>
    </source>
</evidence>
<dbReference type="PANTHER" id="PTHR31662:SF90">
    <property type="entry name" value="DNA-BINDING STOREKEEPER PROTEIN-RELATED TRANSCRIPTIONAL REGULATOR-RELATED"/>
    <property type="match status" value="1"/>
</dbReference>
<evidence type="ECO:0000256" key="1">
    <source>
        <dbReference type="ARBA" id="ARBA00010820"/>
    </source>
</evidence>
<accession>A0A2P5AAJ9</accession>
<dbReference type="PANTHER" id="PTHR31662">
    <property type="entry name" value="BNAANNG10740D PROTEIN-RELATED"/>
    <property type="match status" value="1"/>
</dbReference>
<dbReference type="InterPro" id="IPR007592">
    <property type="entry name" value="GEBP"/>
</dbReference>
<reference evidence="5" key="1">
    <citation type="submission" date="2016-06" db="EMBL/GenBank/DDBJ databases">
        <title>Parallel loss of symbiosis genes in relatives of nitrogen-fixing non-legume Parasponia.</title>
        <authorList>
            <person name="Van Velzen R."/>
            <person name="Holmer R."/>
            <person name="Bu F."/>
            <person name="Rutten L."/>
            <person name="Van Zeijl A."/>
            <person name="Liu W."/>
            <person name="Santuari L."/>
            <person name="Cao Q."/>
            <person name="Sharma T."/>
            <person name="Shen D."/>
            <person name="Roswanjaya Y."/>
            <person name="Wardhani T."/>
            <person name="Kalhor M.S."/>
            <person name="Jansen J."/>
            <person name="Van den Hoogen J."/>
            <person name="Gungor B."/>
            <person name="Hartog M."/>
            <person name="Hontelez J."/>
            <person name="Verver J."/>
            <person name="Yang W.-C."/>
            <person name="Schijlen E."/>
            <person name="Repin R."/>
            <person name="Schilthuizen M."/>
            <person name="Schranz E."/>
            <person name="Heidstra R."/>
            <person name="Miyata K."/>
            <person name="Fedorova E."/>
            <person name="Kohlen W."/>
            <person name="Bisseling T."/>
            <person name="Smit S."/>
            <person name="Geurts R."/>
        </authorList>
    </citation>
    <scope>NUCLEOTIDE SEQUENCE [LARGE SCALE GENOMIC DNA]</scope>
    <source>
        <strain evidence="5">cv. WU1-14</strain>
    </source>
</reference>
<feature type="region of interest" description="Disordered" evidence="2">
    <location>
        <begin position="1"/>
        <end position="40"/>
    </location>
</feature>
<comment type="similarity">
    <text evidence="1">Belongs to the GeBP family.</text>
</comment>